<dbReference type="InterPro" id="IPR038770">
    <property type="entry name" value="Na+/solute_symporter_sf"/>
</dbReference>
<feature type="transmembrane region" description="Helical" evidence="11">
    <location>
        <begin position="238"/>
        <end position="255"/>
    </location>
</feature>
<comment type="similarity">
    <text evidence="2">Belongs to the monovalent cation:proton antiporter 2 (CPA2) transporter (TC 2.A.37) family.</text>
</comment>
<evidence type="ECO:0000259" key="12">
    <source>
        <dbReference type="Pfam" id="PF00999"/>
    </source>
</evidence>
<dbReference type="InterPro" id="IPR006153">
    <property type="entry name" value="Cation/H_exchanger_TM"/>
</dbReference>
<feature type="transmembrane region" description="Helical" evidence="11">
    <location>
        <begin position="327"/>
        <end position="346"/>
    </location>
</feature>
<sequence length="424" mass="45909">MEYGFIFDVALILATTKILGMATRRVKLPQVVGALLAGLILGPACLGILHETEFINQLAELGVIVLMFDAGLETDINELKKSGKNSFIVATLGVIVPFVGGFLVAQAYGLGTTDVLRSVFIGLILTATSVSISVETLKEMGRLSTPSGNIILGAALIDDILGVILLTVVTSFADPNVNIAMMAFKIIAFFALSGVVGFLLHKGFQVWMQRHDRDLRRFAVFSFAFCLLYSFIAEEFFGVADITGAFLAGLIISNTSRATYVSSRVGILSYMLLSPLFFANIGLKVVLPQMNFMIVSFTIIICIVAILSKVIGCGLGAKLCGCPNTRALRVGVGMISRGEVALIIAMKGIALGMMDEQFIAPVILMVVVTTVITPILLKFVYNPKYDTVEYQSSKLVDSYEKSKDFERASQALLRQHDQVNTENK</sequence>
<feature type="domain" description="Cation/H+ exchanger transmembrane" evidence="12">
    <location>
        <begin position="14"/>
        <end position="379"/>
    </location>
</feature>
<feature type="transmembrane region" description="Helical" evidence="11">
    <location>
        <begin position="267"/>
        <end position="287"/>
    </location>
</feature>
<keyword evidence="8" id="KW-0406">Ion transport</keyword>
<keyword evidence="10" id="KW-0739">Sodium transport</keyword>
<dbReference type="PANTHER" id="PTHR43562:SF3">
    <property type="entry name" value="SODIUM ION_PROTON EXCHANGER (EUROFUNG)"/>
    <property type="match status" value="1"/>
</dbReference>
<keyword evidence="14" id="KW-1185">Reference proteome</keyword>
<feature type="transmembrane region" description="Helical" evidence="11">
    <location>
        <begin position="31"/>
        <end position="49"/>
    </location>
</feature>
<dbReference type="AlphaFoldDB" id="A0A6N4THU1"/>
<dbReference type="GO" id="GO:1902600">
    <property type="term" value="P:proton transmembrane transport"/>
    <property type="evidence" value="ECO:0007669"/>
    <property type="project" value="InterPro"/>
</dbReference>
<feature type="transmembrane region" description="Helical" evidence="11">
    <location>
        <begin position="149"/>
        <end position="173"/>
    </location>
</feature>
<feature type="transmembrane region" description="Helical" evidence="11">
    <location>
        <begin position="179"/>
        <end position="200"/>
    </location>
</feature>
<evidence type="ECO:0000256" key="10">
    <source>
        <dbReference type="ARBA" id="ARBA00023201"/>
    </source>
</evidence>
<keyword evidence="6 11" id="KW-1133">Transmembrane helix</keyword>
<feature type="transmembrane region" description="Helical" evidence="11">
    <location>
        <begin position="215"/>
        <end position="232"/>
    </location>
</feature>
<keyword evidence="7" id="KW-0915">Sodium</keyword>
<feature type="transmembrane region" description="Helical" evidence="11">
    <location>
        <begin position="86"/>
        <end position="109"/>
    </location>
</feature>
<evidence type="ECO:0000256" key="8">
    <source>
        <dbReference type="ARBA" id="ARBA00023065"/>
    </source>
</evidence>
<evidence type="ECO:0000256" key="4">
    <source>
        <dbReference type="ARBA" id="ARBA00022449"/>
    </source>
</evidence>
<evidence type="ECO:0000313" key="13">
    <source>
        <dbReference type="EMBL" id="BBK22044.1"/>
    </source>
</evidence>
<evidence type="ECO:0000256" key="2">
    <source>
        <dbReference type="ARBA" id="ARBA00005551"/>
    </source>
</evidence>
<dbReference type="GO" id="GO:0016020">
    <property type="term" value="C:membrane"/>
    <property type="evidence" value="ECO:0007669"/>
    <property type="project" value="UniProtKB-SubCell"/>
</dbReference>
<feature type="transmembrane region" description="Helical" evidence="11">
    <location>
        <begin position="358"/>
        <end position="377"/>
    </location>
</feature>
<reference evidence="14" key="1">
    <citation type="submission" date="2019-05" db="EMBL/GenBank/DDBJ databases">
        <title>Complete genome sequencing of Absiella argi strain JCM 30884.</title>
        <authorList>
            <person name="Sakamoto M."/>
            <person name="Murakami T."/>
            <person name="Mori H."/>
        </authorList>
    </citation>
    <scope>NUCLEOTIDE SEQUENCE [LARGE SCALE GENOMIC DNA]</scope>
    <source>
        <strain evidence="14">JCM 30884</strain>
    </source>
</reference>
<protein>
    <submittedName>
        <fullName evidence="13">Sodium:proton antiporter</fullName>
    </submittedName>
</protein>
<organism evidence="13 14">
    <name type="scientific">Amedibacterium intestinale</name>
    <dbReference type="NCBI Taxonomy" id="2583452"/>
    <lineage>
        <taxon>Bacteria</taxon>
        <taxon>Bacillati</taxon>
        <taxon>Bacillota</taxon>
        <taxon>Erysipelotrichia</taxon>
        <taxon>Erysipelotrichales</taxon>
        <taxon>Erysipelotrichaceae</taxon>
        <taxon>Amedibacterium</taxon>
    </lineage>
</organism>
<evidence type="ECO:0000256" key="9">
    <source>
        <dbReference type="ARBA" id="ARBA00023136"/>
    </source>
</evidence>
<keyword evidence="5 11" id="KW-0812">Transmembrane</keyword>
<dbReference type="GO" id="GO:0015297">
    <property type="term" value="F:antiporter activity"/>
    <property type="evidence" value="ECO:0007669"/>
    <property type="project" value="UniProtKB-KW"/>
</dbReference>
<evidence type="ECO:0000256" key="11">
    <source>
        <dbReference type="SAM" id="Phobius"/>
    </source>
</evidence>
<evidence type="ECO:0000256" key="6">
    <source>
        <dbReference type="ARBA" id="ARBA00022989"/>
    </source>
</evidence>
<keyword evidence="3" id="KW-0813">Transport</keyword>
<dbReference type="KEGG" id="aarg:Aargi30884_09470"/>
<feature type="transmembrane region" description="Helical" evidence="11">
    <location>
        <begin position="293"/>
        <end position="315"/>
    </location>
</feature>
<evidence type="ECO:0000256" key="3">
    <source>
        <dbReference type="ARBA" id="ARBA00022448"/>
    </source>
</evidence>
<dbReference type="Proteomes" id="UP000464754">
    <property type="component" value="Chromosome"/>
</dbReference>
<keyword evidence="4" id="KW-0050">Antiport</keyword>
<dbReference type="GO" id="GO:0006814">
    <property type="term" value="P:sodium ion transport"/>
    <property type="evidence" value="ECO:0007669"/>
    <property type="project" value="UniProtKB-KW"/>
</dbReference>
<feature type="transmembrane region" description="Helical" evidence="11">
    <location>
        <begin position="115"/>
        <end position="137"/>
    </location>
</feature>
<accession>A0A6N4THU1</accession>
<gene>
    <name evidence="13" type="ORF">Aargi30884_09470</name>
</gene>
<evidence type="ECO:0000256" key="7">
    <source>
        <dbReference type="ARBA" id="ARBA00023053"/>
    </source>
</evidence>
<keyword evidence="9 11" id="KW-0472">Membrane</keyword>
<dbReference type="PANTHER" id="PTHR43562">
    <property type="entry name" value="NAPA-TYPE SODIUM/HYDROGEN ANTIPORTER"/>
    <property type="match status" value="1"/>
</dbReference>
<dbReference type="EMBL" id="AP019695">
    <property type="protein sequence ID" value="BBK22044.1"/>
    <property type="molecule type" value="Genomic_DNA"/>
</dbReference>
<evidence type="ECO:0000256" key="5">
    <source>
        <dbReference type="ARBA" id="ARBA00022692"/>
    </source>
</evidence>
<dbReference type="Pfam" id="PF00999">
    <property type="entry name" value="Na_H_Exchanger"/>
    <property type="match status" value="1"/>
</dbReference>
<comment type="subcellular location">
    <subcellularLocation>
        <location evidence="1">Membrane</location>
        <topology evidence="1">Multi-pass membrane protein</topology>
    </subcellularLocation>
</comment>
<evidence type="ECO:0000313" key="14">
    <source>
        <dbReference type="Proteomes" id="UP000464754"/>
    </source>
</evidence>
<evidence type="ECO:0000256" key="1">
    <source>
        <dbReference type="ARBA" id="ARBA00004141"/>
    </source>
</evidence>
<dbReference type="RefSeq" id="WP_115715243.1">
    <property type="nucleotide sequence ID" value="NZ_AP019695.1"/>
</dbReference>
<dbReference type="Gene3D" id="1.20.1530.20">
    <property type="match status" value="1"/>
</dbReference>
<proteinExistence type="inferred from homology"/>
<name>A0A6N4THU1_9FIRM</name>